<keyword evidence="2" id="KW-0963">Cytoplasm</keyword>
<dbReference type="InParanoid" id="A9UYP1"/>
<name>A9UYP1_MONBE</name>
<dbReference type="GO" id="GO:0070531">
    <property type="term" value="C:BRCA1-A complex"/>
    <property type="evidence" value="ECO:0000318"/>
    <property type="project" value="GO_Central"/>
</dbReference>
<dbReference type="KEGG" id="mbr:MONBRDRAFT_25194"/>
<dbReference type="CDD" id="cd21502">
    <property type="entry name" value="vWA_BABAM1"/>
    <property type="match status" value="1"/>
</dbReference>
<evidence type="ECO:0000256" key="5">
    <source>
        <dbReference type="ARBA" id="ARBA00023242"/>
    </source>
</evidence>
<dbReference type="AlphaFoldDB" id="A9UYP1"/>
<gene>
    <name evidence="6" type="ORF">MONBRDRAFT_25194</name>
</gene>
<dbReference type="PANTHER" id="PTHR15660:SF1">
    <property type="entry name" value="BRISC AND BRCA1-A COMPLEX MEMBER 1"/>
    <property type="match status" value="1"/>
</dbReference>
<keyword evidence="4" id="KW-0234">DNA repair</keyword>
<evidence type="ECO:0008006" key="8">
    <source>
        <dbReference type="Google" id="ProtNLM"/>
    </source>
</evidence>
<protein>
    <recommendedName>
        <fullName evidence="8">New component of the BRCA1-A complex</fullName>
    </recommendedName>
</protein>
<dbReference type="PANTHER" id="PTHR15660">
    <property type="entry name" value="BRISC AND BRCA1-A COMPLEX MEMBER 1"/>
    <property type="match status" value="1"/>
</dbReference>
<dbReference type="RefSeq" id="XP_001745666.1">
    <property type="nucleotide sequence ID" value="XM_001745614.1"/>
</dbReference>
<sequence>MSAAVPAERIVFLLDTSQASAGYFGQGQVQTGTKLTMAMQSIRHFAKLKTALDQRHQFALGYCAEGLVLRIAFAKLGPFLSSLRELEEDQQHHSSEHQGLDISAIAAELSASLNLPLALTQGEEDMAPILRVILLHTRPTPPMASIQPWSSLAQNLALFVDVVDLHSPELEPHDAAEVTSTSATLAVFAEYQQPGYLLEAGLASEQLHQAMMILLGHPLQRPAQPEWPAPIMQVGV</sequence>
<dbReference type="GeneID" id="5890883"/>
<evidence type="ECO:0000256" key="1">
    <source>
        <dbReference type="ARBA" id="ARBA00004123"/>
    </source>
</evidence>
<accession>A9UYP1</accession>
<dbReference type="EMBL" id="CH991550">
    <property type="protein sequence ID" value="EDQ89637.1"/>
    <property type="molecule type" value="Genomic_DNA"/>
</dbReference>
<dbReference type="GO" id="GO:0070552">
    <property type="term" value="C:BRISC complex"/>
    <property type="evidence" value="ECO:0000318"/>
    <property type="project" value="GO_Central"/>
</dbReference>
<dbReference type="GO" id="GO:0007095">
    <property type="term" value="P:mitotic G2 DNA damage checkpoint signaling"/>
    <property type="evidence" value="ECO:0000318"/>
    <property type="project" value="GO_Central"/>
</dbReference>
<dbReference type="STRING" id="81824.A9UYP1"/>
<dbReference type="Proteomes" id="UP000001357">
    <property type="component" value="Unassembled WGS sequence"/>
</dbReference>
<evidence type="ECO:0000256" key="4">
    <source>
        <dbReference type="ARBA" id="ARBA00023204"/>
    </source>
</evidence>
<dbReference type="GO" id="GO:0016604">
    <property type="term" value="C:nuclear body"/>
    <property type="evidence" value="ECO:0000318"/>
    <property type="project" value="GO_Central"/>
</dbReference>
<dbReference type="FunCoup" id="A9UYP1">
    <property type="interactions" value="1159"/>
</dbReference>
<comment type="subcellular location">
    <subcellularLocation>
        <location evidence="1">Nucleus</location>
    </subcellularLocation>
</comment>
<dbReference type="GO" id="GO:0045739">
    <property type="term" value="P:positive regulation of DNA repair"/>
    <property type="evidence" value="ECO:0007669"/>
    <property type="project" value="InterPro"/>
</dbReference>
<organism evidence="6 7">
    <name type="scientific">Monosiga brevicollis</name>
    <name type="common">Choanoflagellate</name>
    <dbReference type="NCBI Taxonomy" id="81824"/>
    <lineage>
        <taxon>Eukaryota</taxon>
        <taxon>Choanoflagellata</taxon>
        <taxon>Craspedida</taxon>
        <taxon>Salpingoecidae</taxon>
        <taxon>Monosiga</taxon>
    </lineage>
</organism>
<evidence type="ECO:0000313" key="7">
    <source>
        <dbReference type="Proteomes" id="UP000001357"/>
    </source>
</evidence>
<dbReference type="GO" id="GO:0006302">
    <property type="term" value="P:double-strand break repair"/>
    <property type="evidence" value="ECO:0000318"/>
    <property type="project" value="GO_Central"/>
</dbReference>
<keyword evidence="7" id="KW-1185">Reference proteome</keyword>
<keyword evidence="5" id="KW-0539">Nucleus</keyword>
<evidence type="ECO:0000313" key="6">
    <source>
        <dbReference type="EMBL" id="EDQ89637.1"/>
    </source>
</evidence>
<evidence type="ECO:0000256" key="2">
    <source>
        <dbReference type="ARBA" id="ARBA00022490"/>
    </source>
</evidence>
<reference evidence="6 7" key="1">
    <citation type="journal article" date="2008" name="Nature">
        <title>The genome of the choanoflagellate Monosiga brevicollis and the origin of metazoans.</title>
        <authorList>
            <consortium name="JGI Sequencing"/>
            <person name="King N."/>
            <person name="Westbrook M.J."/>
            <person name="Young S.L."/>
            <person name="Kuo A."/>
            <person name="Abedin M."/>
            <person name="Chapman J."/>
            <person name="Fairclough S."/>
            <person name="Hellsten U."/>
            <person name="Isogai Y."/>
            <person name="Letunic I."/>
            <person name="Marr M."/>
            <person name="Pincus D."/>
            <person name="Putnam N."/>
            <person name="Rokas A."/>
            <person name="Wright K.J."/>
            <person name="Zuzow R."/>
            <person name="Dirks W."/>
            <person name="Good M."/>
            <person name="Goodstein D."/>
            <person name="Lemons D."/>
            <person name="Li W."/>
            <person name="Lyons J.B."/>
            <person name="Morris A."/>
            <person name="Nichols S."/>
            <person name="Richter D.J."/>
            <person name="Salamov A."/>
            <person name="Bork P."/>
            <person name="Lim W.A."/>
            <person name="Manning G."/>
            <person name="Miller W.T."/>
            <person name="McGinnis W."/>
            <person name="Shapiro H."/>
            <person name="Tjian R."/>
            <person name="Grigoriev I.V."/>
            <person name="Rokhsar D."/>
        </authorList>
    </citation>
    <scope>NUCLEOTIDE SEQUENCE [LARGE SCALE GENOMIC DNA]</scope>
    <source>
        <strain evidence="7">MX1 / ATCC 50154</strain>
    </source>
</reference>
<keyword evidence="3" id="KW-0227">DNA damage</keyword>
<evidence type="ECO:0000256" key="3">
    <source>
        <dbReference type="ARBA" id="ARBA00022763"/>
    </source>
</evidence>
<dbReference type="InterPro" id="IPR026126">
    <property type="entry name" value="BABAM1"/>
</dbReference>
<proteinExistence type="predicted"/>